<dbReference type="GO" id="GO:0016887">
    <property type="term" value="F:ATP hydrolysis activity"/>
    <property type="evidence" value="ECO:0007669"/>
    <property type="project" value="InterPro"/>
</dbReference>
<dbReference type="GO" id="GO:0005524">
    <property type="term" value="F:ATP binding"/>
    <property type="evidence" value="ECO:0007669"/>
    <property type="project" value="UniProtKB-KW"/>
</dbReference>
<evidence type="ECO:0000256" key="2">
    <source>
        <dbReference type="ARBA" id="ARBA00022741"/>
    </source>
</evidence>
<feature type="non-terminal residue" evidence="5">
    <location>
        <position position="63"/>
    </location>
</feature>
<feature type="domain" description="ABC transporter" evidence="4">
    <location>
        <begin position="24"/>
        <end position="63"/>
    </location>
</feature>
<dbReference type="InterPro" id="IPR051120">
    <property type="entry name" value="ABC_AA/LPS_Transport"/>
</dbReference>
<keyword evidence="3" id="KW-0067">ATP-binding</keyword>
<dbReference type="EMBL" id="UINC01152631">
    <property type="protein sequence ID" value="SVD46915.1"/>
    <property type="molecule type" value="Genomic_DNA"/>
</dbReference>
<gene>
    <name evidence="5" type="ORF">METZ01_LOCUS399769</name>
</gene>
<accession>A0A382VLK1</accession>
<evidence type="ECO:0000313" key="5">
    <source>
        <dbReference type="EMBL" id="SVD46915.1"/>
    </source>
</evidence>
<dbReference type="Pfam" id="PF00005">
    <property type="entry name" value="ABC_tran"/>
    <property type="match status" value="1"/>
</dbReference>
<dbReference type="Gene3D" id="3.40.50.300">
    <property type="entry name" value="P-loop containing nucleotide triphosphate hydrolases"/>
    <property type="match status" value="1"/>
</dbReference>
<dbReference type="InterPro" id="IPR003439">
    <property type="entry name" value="ABC_transporter-like_ATP-bd"/>
</dbReference>
<evidence type="ECO:0000259" key="4">
    <source>
        <dbReference type="Pfam" id="PF00005"/>
    </source>
</evidence>
<reference evidence="5" key="1">
    <citation type="submission" date="2018-05" db="EMBL/GenBank/DDBJ databases">
        <authorList>
            <person name="Lanie J.A."/>
            <person name="Ng W.-L."/>
            <person name="Kazmierczak K.M."/>
            <person name="Andrzejewski T.M."/>
            <person name="Davidsen T.M."/>
            <person name="Wayne K.J."/>
            <person name="Tettelin H."/>
            <person name="Glass J.I."/>
            <person name="Rusch D."/>
            <person name="Podicherti R."/>
            <person name="Tsui H.-C.T."/>
            <person name="Winkler M.E."/>
        </authorList>
    </citation>
    <scope>NUCLEOTIDE SEQUENCE</scope>
</reference>
<dbReference type="GO" id="GO:0005886">
    <property type="term" value="C:plasma membrane"/>
    <property type="evidence" value="ECO:0007669"/>
    <property type="project" value="TreeGrafter"/>
</dbReference>
<organism evidence="5">
    <name type="scientific">marine metagenome</name>
    <dbReference type="NCBI Taxonomy" id="408172"/>
    <lineage>
        <taxon>unclassified sequences</taxon>
        <taxon>metagenomes</taxon>
        <taxon>ecological metagenomes</taxon>
    </lineage>
</organism>
<dbReference type="PANTHER" id="PTHR45772">
    <property type="entry name" value="CONSERVED COMPONENT OF ABC TRANSPORTER FOR NATURAL AMINO ACIDS-RELATED"/>
    <property type="match status" value="1"/>
</dbReference>
<evidence type="ECO:0000256" key="1">
    <source>
        <dbReference type="ARBA" id="ARBA00022448"/>
    </source>
</evidence>
<keyword evidence="1" id="KW-0813">Transport</keyword>
<evidence type="ECO:0000256" key="3">
    <source>
        <dbReference type="ARBA" id="ARBA00022840"/>
    </source>
</evidence>
<dbReference type="InterPro" id="IPR027417">
    <property type="entry name" value="P-loop_NTPase"/>
</dbReference>
<keyword evidence="2" id="KW-0547">Nucleotide-binding</keyword>
<proteinExistence type="predicted"/>
<dbReference type="AlphaFoldDB" id="A0A382VLK1"/>
<dbReference type="PANTHER" id="PTHR45772:SF10">
    <property type="entry name" value="LIPOPOLYSACCHARIDE EXPORT SYSTEM ATP-BINDING PROTEIN LPTB"/>
    <property type="match status" value="1"/>
</dbReference>
<sequence length="63" mass="6772">MKMDNQEMLSGIDLKKIYGNKEVVKGISINVKRGEVVGLLGPNGAGKTTSFYMITGMIRPNAG</sequence>
<protein>
    <recommendedName>
        <fullName evidence="4">ABC transporter domain-containing protein</fullName>
    </recommendedName>
</protein>
<name>A0A382VLK1_9ZZZZ</name>
<dbReference type="SUPFAM" id="SSF52540">
    <property type="entry name" value="P-loop containing nucleoside triphosphate hydrolases"/>
    <property type="match status" value="1"/>
</dbReference>